<name>A0A7R6PNR0_9BACT</name>
<dbReference type="InterPro" id="IPR047705">
    <property type="entry name" value="AimR-like"/>
</dbReference>
<dbReference type="KEGG" id="thyd:TTHT_1487"/>
<gene>
    <name evidence="1" type="ORF">TTHT_1487</name>
</gene>
<evidence type="ECO:0000313" key="2">
    <source>
        <dbReference type="Proteomes" id="UP000595564"/>
    </source>
</evidence>
<dbReference type="Pfam" id="PF22871">
    <property type="entry name" value="AimR"/>
    <property type="match status" value="1"/>
</dbReference>
<evidence type="ECO:0008006" key="3">
    <source>
        <dbReference type="Google" id="ProtNLM"/>
    </source>
</evidence>
<dbReference type="InterPro" id="IPR011990">
    <property type="entry name" value="TPR-like_helical_dom_sf"/>
</dbReference>
<dbReference type="EMBL" id="AP017470">
    <property type="protein sequence ID" value="BBB32993.1"/>
    <property type="molecule type" value="Genomic_DNA"/>
</dbReference>
<dbReference type="Proteomes" id="UP000595564">
    <property type="component" value="Chromosome"/>
</dbReference>
<dbReference type="RefSeq" id="WP_201327292.1">
    <property type="nucleotide sequence ID" value="NZ_AP017470.1"/>
</dbReference>
<keyword evidence="2" id="KW-1185">Reference proteome</keyword>
<accession>A0A7R6PNR0</accession>
<dbReference type="SUPFAM" id="SSF48452">
    <property type="entry name" value="TPR-like"/>
    <property type="match status" value="1"/>
</dbReference>
<dbReference type="AlphaFoldDB" id="A0A7R6PNR0"/>
<sequence length="148" mass="17115">MAVKLFEEGLSLLAKKDYKKAMEKFNKTVEQTDNLQLVAKCKSFINLCKEKIKETEKKNEEIDYGYAVYLINNGKFEESKEILEETFKKKKDKTDTYYYLYAIAEAGSNNHVNAKKYLQKAISHNPSIIHLALKEPLLKDIAVKIAEK</sequence>
<protein>
    <recommendedName>
        <fullName evidence="3">Tetratricopeptide repeat protein</fullName>
    </recommendedName>
</protein>
<dbReference type="Gene3D" id="1.25.40.10">
    <property type="entry name" value="Tetratricopeptide repeat domain"/>
    <property type="match status" value="1"/>
</dbReference>
<organism evidence="1 2">
    <name type="scientific">Thermotomaculum hydrothermale</name>
    <dbReference type="NCBI Taxonomy" id="981385"/>
    <lineage>
        <taxon>Bacteria</taxon>
        <taxon>Pseudomonadati</taxon>
        <taxon>Acidobacteriota</taxon>
        <taxon>Holophagae</taxon>
        <taxon>Thermotomaculales</taxon>
        <taxon>Thermotomaculaceae</taxon>
        <taxon>Thermotomaculum</taxon>
    </lineage>
</organism>
<proteinExistence type="predicted"/>
<evidence type="ECO:0000313" key="1">
    <source>
        <dbReference type="EMBL" id="BBB32993.1"/>
    </source>
</evidence>
<reference evidence="1 2" key="1">
    <citation type="journal article" date="2012" name="Extremophiles">
        <title>Thermotomaculum hydrothermale gen. nov., sp. nov., a novel heterotrophic thermophile within the phylum Acidobacteria from a deep-sea hydrothermal vent chimney in the Southern Okinawa Trough.</title>
        <authorList>
            <person name="Izumi H."/>
            <person name="Nunoura T."/>
            <person name="Miyazaki M."/>
            <person name="Mino S."/>
            <person name="Toki T."/>
            <person name="Takai K."/>
            <person name="Sako Y."/>
            <person name="Sawabe T."/>
            <person name="Nakagawa S."/>
        </authorList>
    </citation>
    <scope>NUCLEOTIDE SEQUENCE [LARGE SCALE GENOMIC DNA]</scope>
    <source>
        <strain evidence="1 2">AC55</strain>
    </source>
</reference>